<sequence length="324" mass="36511">MSTEDSQTSVILCGPCGFRLQGDLQLSIYGLKVVSRDGTLSVKSQEIDCLSPLIKPTQRRYPQIGPGWFTLSIGTKELLIYELSVHSNEEMYRIYQTLNDYCNRENVSLLCALNYKPDFTFEEDGWHIFSLKREFADLLQRGECRISSVNVDYSICPSYPREILTLACISDDLLRESAQFRRDGRFPIITYYHPSKSTYIAVCAEALSVSRVGKTGLEASESSPGEFRSGAGLQTAAAAKCRVDEQLLAALLPASRRGTIIDLRVIQSKKKSSLGIEMDQFNPQWKRLSRPITEPSDIRSIFREFIQGNSSVVKSLSNYRPPFN</sequence>
<comment type="similarity">
    <text evidence="1">Belongs to the protein-tyrosine phosphatase family. Non-receptor class myotubularin subfamily.</text>
</comment>
<evidence type="ECO:0000259" key="2">
    <source>
        <dbReference type="PROSITE" id="PS51339"/>
    </source>
</evidence>
<evidence type="ECO:0000313" key="4">
    <source>
        <dbReference type="Proteomes" id="UP000275846"/>
    </source>
</evidence>
<dbReference type="PROSITE" id="PS51339">
    <property type="entry name" value="PPASE_MYOTUBULARIN"/>
    <property type="match status" value="1"/>
</dbReference>
<evidence type="ECO:0000256" key="1">
    <source>
        <dbReference type="ARBA" id="ARBA00007471"/>
    </source>
</evidence>
<evidence type="ECO:0000313" key="5">
    <source>
        <dbReference type="WBParaSite" id="SSLN_0001818701-mRNA-1"/>
    </source>
</evidence>
<dbReference type="Pfam" id="PF06602">
    <property type="entry name" value="Myotub-related"/>
    <property type="match status" value="1"/>
</dbReference>
<dbReference type="WBParaSite" id="SSLN_0001818701-mRNA-1">
    <property type="protein sequence ID" value="SSLN_0001818701-mRNA-1"/>
    <property type="gene ID" value="SSLN_0001818701"/>
</dbReference>
<accession>A0A183TM25</accession>
<dbReference type="OrthoDB" id="271628at2759"/>
<gene>
    <name evidence="3" type="ORF">SSLN_LOCUS17523</name>
</gene>
<reference evidence="3 4" key="2">
    <citation type="submission" date="2018-11" db="EMBL/GenBank/DDBJ databases">
        <authorList>
            <consortium name="Pathogen Informatics"/>
        </authorList>
    </citation>
    <scope>NUCLEOTIDE SEQUENCE [LARGE SCALE GENOMIC DNA]</scope>
    <source>
        <strain evidence="3 4">NST_G2</strain>
    </source>
</reference>
<dbReference type="STRING" id="70667.A0A183TM25"/>
<dbReference type="GO" id="GO:0005737">
    <property type="term" value="C:cytoplasm"/>
    <property type="evidence" value="ECO:0007669"/>
    <property type="project" value="TreeGrafter"/>
</dbReference>
<dbReference type="GO" id="GO:0019903">
    <property type="term" value="F:protein phosphatase binding"/>
    <property type="evidence" value="ECO:0007669"/>
    <property type="project" value="TreeGrafter"/>
</dbReference>
<dbReference type="AlphaFoldDB" id="A0A183TM25"/>
<dbReference type="SUPFAM" id="SSF52799">
    <property type="entry name" value="(Phosphotyrosine protein) phosphatases II"/>
    <property type="match status" value="1"/>
</dbReference>
<dbReference type="EMBL" id="UYSU01042645">
    <property type="protein sequence ID" value="VDM03909.1"/>
    <property type="molecule type" value="Genomic_DNA"/>
</dbReference>
<dbReference type="PANTHER" id="PTHR10807">
    <property type="entry name" value="MYOTUBULARIN-RELATED"/>
    <property type="match status" value="1"/>
</dbReference>
<organism evidence="5">
    <name type="scientific">Schistocephalus solidus</name>
    <name type="common">Tapeworm</name>
    <dbReference type="NCBI Taxonomy" id="70667"/>
    <lineage>
        <taxon>Eukaryota</taxon>
        <taxon>Metazoa</taxon>
        <taxon>Spiralia</taxon>
        <taxon>Lophotrochozoa</taxon>
        <taxon>Platyhelminthes</taxon>
        <taxon>Cestoda</taxon>
        <taxon>Eucestoda</taxon>
        <taxon>Diphyllobothriidea</taxon>
        <taxon>Diphyllobothriidae</taxon>
        <taxon>Schistocephalus</taxon>
    </lineage>
</organism>
<evidence type="ECO:0000313" key="3">
    <source>
        <dbReference type="EMBL" id="VDM03909.1"/>
    </source>
</evidence>
<dbReference type="GO" id="GO:0010507">
    <property type="term" value="P:negative regulation of autophagy"/>
    <property type="evidence" value="ECO:0007669"/>
    <property type="project" value="TreeGrafter"/>
</dbReference>
<keyword evidence="4" id="KW-1185">Reference proteome</keyword>
<dbReference type="Proteomes" id="UP000275846">
    <property type="component" value="Unassembled WGS sequence"/>
</dbReference>
<dbReference type="InterPro" id="IPR010569">
    <property type="entry name" value="Myotubularin-like_Pase_dom"/>
</dbReference>
<protein>
    <submittedName>
        <fullName evidence="5">Myotubularin phosphatase domain-containing protein</fullName>
    </submittedName>
</protein>
<dbReference type="GO" id="GO:0046856">
    <property type="term" value="P:phosphatidylinositol dephosphorylation"/>
    <property type="evidence" value="ECO:0007669"/>
    <property type="project" value="TreeGrafter"/>
</dbReference>
<dbReference type="PANTHER" id="PTHR10807:SF73">
    <property type="entry name" value="LD06050P"/>
    <property type="match status" value="1"/>
</dbReference>
<feature type="domain" description="Myotubularin phosphatase" evidence="2">
    <location>
        <begin position="125"/>
        <end position="324"/>
    </location>
</feature>
<name>A0A183TM25_SCHSO</name>
<dbReference type="InterPro" id="IPR029021">
    <property type="entry name" value="Prot-tyrosine_phosphatase-like"/>
</dbReference>
<dbReference type="InterPro" id="IPR030564">
    <property type="entry name" value="Myotubularin"/>
</dbReference>
<reference evidence="5" key="1">
    <citation type="submission" date="2016-06" db="UniProtKB">
        <authorList>
            <consortium name="WormBaseParasite"/>
        </authorList>
    </citation>
    <scope>IDENTIFICATION</scope>
</reference>
<proteinExistence type="inferred from homology"/>